<evidence type="ECO:0000313" key="2">
    <source>
        <dbReference type="EMBL" id="NHN78562.1"/>
    </source>
</evidence>
<gene>
    <name evidence="2" type="ORF">HA520_14960</name>
</gene>
<sequence>MAQKIEVVIDGKNNAGKAIGEAGSQLNELGAVVANVASALGVALSVDAFAGWIKGSLDAAARIREFAQVSSASTAEFQRFAVGARTVGIEQEQLADIFKDVNDKVGDFLQTGGGELKDFFEGIAPQIGVTAEQFKNLSGPQALQLYVSSLEKAGLNQQEMTFYLEAMADDATKLLPLLQNSGAGMKTWADEAERMGLILSEDTIVQAAAFSEQMKVAGLVTDNLGTQIGAAMLPSLQELSGLLIDVAGDADTAKIAADIFGTALKMLATTAIGVGSTIASVGRAIGGLAAAAVAAASGELSQAGEIIRQITADNQKSADEAEERIKKLWSGEYQQAGKSAVELNKQIADSQQKTTTAGGSAAAMTAKQKTELKALNDELEKERGKIADVSKEQEAINKLKELNIDLASKEAKQAIEKARLVDSEQKASEAKKKAEQEAESAAKKRGQEQAQLYKQQESYVLGLEKQAATLGLTAAQVRAYELAEKSLAGALNERAKAALAVIEANEKQQQADQNAATNAGLQADYLRAAGQPAEAAMLEVETRFAQMRKQFAKDSNADGLALLDQLIPVEQARARLDALQAEIDQAFDRQGRGEQSIDTQVNAGLITESEGRARLLDLHRQTADAIEQYLPELERMAQLPGPLGEQAQSALDNVRNQVLELRSASSDLEIALRDGLQSGIQEALAGLADGTLSLRDAVTSLLASVADAMAQLAAQQLAEQASAGIMGLLGGGQSDSSMTAGAAAVTGSAAALSTAGGTLLTGAAAIQAAAASLAAANGMSGVAGGGGGGAGGGFLSGIGDWFGGLFGGAGFATGGHVTGPGTTTSDSIPAMLSNWEYVTRAAVVQQPGALDFLHAFNARGMAALDDYARRVRHATGGLAGVPAPALPAPGLGSTRLAEPAKAMAATVKNAVNLHVYDDPVRITQAAFNSRQGEEDFVVMLSKDPAKYRSILQL</sequence>
<evidence type="ECO:0000256" key="1">
    <source>
        <dbReference type="SAM" id="MobiDB-lite"/>
    </source>
</evidence>
<reference evidence="2" key="1">
    <citation type="submission" date="2020-03" db="EMBL/GenBank/DDBJ databases">
        <title>Genome assembly of Azotobacter chroococcum W5.</title>
        <authorList>
            <person name="Kannepalli A."/>
        </authorList>
    </citation>
    <scope>NUCLEOTIDE SEQUENCE</scope>
    <source>
        <strain evidence="2">W5</strain>
    </source>
</reference>
<accession>A0AA44C906</accession>
<dbReference type="Proteomes" id="UP000736384">
    <property type="component" value="Unassembled WGS sequence"/>
</dbReference>
<comment type="caution">
    <text evidence="2">The sequence shown here is derived from an EMBL/GenBank/DDBJ whole genome shotgun (WGS) entry which is preliminary data.</text>
</comment>
<dbReference type="EMBL" id="JAAPAP010000011">
    <property type="protein sequence ID" value="NHN78562.1"/>
    <property type="molecule type" value="Genomic_DNA"/>
</dbReference>
<protein>
    <submittedName>
        <fullName evidence="2">Uncharacterized protein</fullName>
    </submittedName>
</protein>
<dbReference type="RefSeq" id="WP_165893247.1">
    <property type="nucleotide sequence ID" value="NZ_JAAPAP010000011.1"/>
</dbReference>
<feature type="region of interest" description="Disordered" evidence="1">
    <location>
        <begin position="423"/>
        <end position="449"/>
    </location>
</feature>
<name>A0AA44C906_9GAMM</name>
<organism evidence="2 3">
    <name type="scientific">Azotobacter chroococcum</name>
    <dbReference type="NCBI Taxonomy" id="353"/>
    <lineage>
        <taxon>Bacteria</taxon>
        <taxon>Pseudomonadati</taxon>
        <taxon>Pseudomonadota</taxon>
        <taxon>Gammaproteobacteria</taxon>
        <taxon>Pseudomonadales</taxon>
        <taxon>Pseudomonadaceae</taxon>
        <taxon>Azotobacter</taxon>
    </lineage>
</organism>
<evidence type="ECO:0000313" key="3">
    <source>
        <dbReference type="Proteomes" id="UP000736384"/>
    </source>
</evidence>
<feature type="compositionally biased region" description="Basic and acidic residues" evidence="1">
    <location>
        <begin position="423"/>
        <end position="447"/>
    </location>
</feature>
<dbReference type="AlphaFoldDB" id="A0AA44C906"/>
<proteinExistence type="predicted"/>